<feature type="active site" evidence="8">
    <location>
        <position position="337"/>
    </location>
</feature>
<dbReference type="NCBIfam" id="TIGR01368">
    <property type="entry name" value="CPSaseIIsmall"/>
    <property type="match status" value="1"/>
</dbReference>
<dbReference type="SMART" id="SM01097">
    <property type="entry name" value="CPSase_sm_chain"/>
    <property type="match status" value="1"/>
</dbReference>
<dbReference type="PRINTS" id="PR00099">
    <property type="entry name" value="CPSGATASE"/>
</dbReference>
<evidence type="ECO:0000256" key="3">
    <source>
        <dbReference type="ARBA" id="ARBA00022598"/>
    </source>
</evidence>
<dbReference type="InterPro" id="IPR035686">
    <property type="entry name" value="CPSase_GATase1"/>
</dbReference>
<protein>
    <recommendedName>
        <fullName evidence="8">Carbamoyl phosphate synthase small chain</fullName>
        <ecNumber evidence="8">6.3.5.5</ecNumber>
    </recommendedName>
    <alternativeName>
        <fullName evidence="8">Carbamoyl phosphate synthetase glutamine chain</fullName>
    </alternativeName>
</protein>
<dbReference type="Gene3D" id="3.40.50.880">
    <property type="match status" value="1"/>
</dbReference>
<comment type="catalytic activity">
    <reaction evidence="7 8">
        <text>hydrogencarbonate + L-glutamine + 2 ATP + H2O = carbamoyl phosphate + L-glutamate + 2 ADP + phosphate + 2 H(+)</text>
        <dbReference type="Rhea" id="RHEA:18633"/>
        <dbReference type="ChEBI" id="CHEBI:15377"/>
        <dbReference type="ChEBI" id="CHEBI:15378"/>
        <dbReference type="ChEBI" id="CHEBI:17544"/>
        <dbReference type="ChEBI" id="CHEBI:29985"/>
        <dbReference type="ChEBI" id="CHEBI:30616"/>
        <dbReference type="ChEBI" id="CHEBI:43474"/>
        <dbReference type="ChEBI" id="CHEBI:58228"/>
        <dbReference type="ChEBI" id="CHEBI:58359"/>
        <dbReference type="ChEBI" id="CHEBI:456216"/>
        <dbReference type="EC" id="6.3.5.5"/>
    </reaction>
</comment>
<dbReference type="Proteomes" id="UP000242329">
    <property type="component" value="Unassembled WGS sequence"/>
</dbReference>
<dbReference type="InterPro" id="IPR036480">
    <property type="entry name" value="CarbP_synth_ssu_N_sf"/>
</dbReference>
<feature type="binding site" evidence="8">
    <location>
        <position position="295"/>
    </location>
    <ligand>
        <name>L-glutamine</name>
        <dbReference type="ChEBI" id="CHEBI:58359"/>
    </ligand>
</feature>
<comment type="pathway">
    <text evidence="1 8">Amino-acid biosynthesis; L-arginine biosynthesis; carbamoyl phosphate from bicarbonate: step 1/1.</text>
</comment>
<keyword evidence="8" id="KW-0028">Amino-acid biosynthesis</keyword>
<dbReference type="GO" id="GO:0005524">
    <property type="term" value="F:ATP binding"/>
    <property type="evidence" value="ECO:0007669"/>
    <property type="project" value="UniProtKB-UniRule"/>
</dbReference>
<comment type="catalytic activity">
    <reaction evidence="8">
        <text>L-glutamine + H2O = L-glutamate + NH4(+)</text>
        <dbReference type="Rhea" id="RHEA:15889"/>
        <dbReference type="ChEBI" id="CHEBI:15377"/>
        <dbReference type="ChEBI" id="CHEBI:28938"/>
        <dbReference type="ChEBI" id="CHEBI:29985"/>
        <dbReference type="ChEBI" id="CHEBI:58359"/>
    </reaction>
</comment>
<dbReference type="GO" id="GO:0006541">
    <property type="term" value="P:glutamine metabolic process"/>
    <property type="evidence" value="ECO:0007669"/>
    <property type="project" value="InterPro"/>
</dbReference>
<dbReference type="EC" id="6.3.5.5" evidence="8"/>
<dbReference type="InterPro" id="IPR050472">
    <property type="entry name" value="Anth_synth/Amidotransfase"/>
</dbReference>
<evidence type="ECO:0000256" key="4">
    <source>
        <dbReference type="ARBA" id="ARBA00022741"/>
    </source>
</evidence>
<feature type="binding site" evidence="8">
    <location>
        <position position="225"/>
    </location>
    <ligand>
        <name>L-glutamine</name>
        <dbReference type="ChEBI" id="CHEBI:58359"/>
    </ligand>
</feature>
<dbReference type="PROSITE" id="PS51273">
    <property type="entry name" value="GATASE_TYPE_1"/>
    <property type="match status" value="1"/>
</dbReference>
<dbReference type="InterPro" id="IPR029062">
    <property type="entry name" value="Class_I_gatase-like"/>
</dbReference>
<dbReference type="OrthoDB" id="9804328at2"/>
<keyword evidence="4 8" id="KW-0547">Nucleotide-binding</keyword>
<keyword evidence="11" id="KW-1185">Reference proteome</keyword>
<organism evidence="10 11">
    <name type="scientific">Thermosyntropha lipolytica DSM 11003</name>
    <dbReference type="NCBI Taxonomy" id="1123382"/>
    <lineage>
        <taxon>Bacteria</taxon>
        <taxon>Bacillati</taxon>
        <taxon>Bacillota</taxon>
        <taxon>Clostridia</taxon>
        <taxon>Eubacteriales</taxon>
        <taxon>Syntrophomonadaceae</taxon>
        <taxon>Thermosyntropha</taxon>
    </lineage>
</organism>
<dbReference type="GO" id="GO:0006526">
    <property type="term" value="P:L-arginine biosynthetic process"/>
    <property type="evidence" value="ECO:0007669"/>
    <property type="project" value="UniProtKB-UniRule"/>
</dbReference>
<dbReference type="HAMAP" id="MF_01209">
    <property type="entry name" value="CPSase_S_chain"/>
    <property type="match status" value="1"/>
</dbReference>
<dbReference type="SUPFAM" id="SSF52021">
    <property type="entry name" value="Carbamoyl phosphate synthetase, small subunit N-terminal domain"/>
    <property type="match status" value="1"/>
</dbReference>
<dbReference type="GO" id="GO:0004359">
    <property type="term" value="F:glutaminase activity"/>
    <property type="evidence" value="ECO:0007669"/>
    <property type="project" value="RHEA"/>
</dbReference>
<dbReference type="Pfam" id="PF00988">
    <property type="entry name" value="CPSase_sm_chain"/>
    <property type="match status" value="1"/>
</dbReference>
<evidence type="ECO:0000256" key="6">
    <source>
        <dbReference type="ARBA" id="ARBA00022962"/>
    </source>
</evidence>
<gene>
    <name evidence="8" type="primary">carA</name>
    <name evidence="10" type="ORF">SAMN02745221_01602</name>
</gene>
<accession>A0A1M5PXD4</accession>
<dbReference type="UniPathway" id="UPA00070">
    <property type="reaction ID" value="UER00115"/>
</dbReference>
<feature type="binding site" evidence="8">
    <location>
        <position position="251"/>
    </location>
    <ligand>
        <name>L-glutamine</name>
        <dbReference type="ChEBI" id="CHEBI:58359"/>
    </ligand>
</feature>
<evidence type="ECO:0000256" key="1">
    <source>
        <dbReference type="ARBA" id="ARBA00005077"/>
    </source>
</evidence>
<dbReference type="InterPro" id="IPR017926">
    <property type="entry name" value="GATASE"/>
</dbReference>
<sequence length="356" mass="39173">MMKKGYLVLENGRVFTGKLLNDCLLAGGEVVFTTAMISYQDIITDPSYYGQIVVMTYPLVGNVGLNEKSYASRGAMVKGLVLREATDFPSHYEMETDLISFLNKSEVAVLTEVDTRALTRVLRNEGIMGGVITADISHKDWLVEKARKEAEELKGDLVKYVSRRNIMKFGAGKKRVVLLDLGTKRGVIDSFIRRGCEVVAVPADTGWDEILNLNPDGVFISDGPGDPSAVPYAINTCREVLGKKPVFGIGLGHQILALALGAGINKLPFGHRGGNQPVKDMKNGRVYITTQNHGYCIDEKTIDGTGLQVTMRNLNDNTIEAVEHEKMPAFSVQFDPEGYPGYSETGFLFEKFISMF</sequence>
<keyword evidence="8" id="KW-0055">Arginine biosynthesis</keyword>
<evidence type="ECO:0000256" key="5">
    <source>
        <dbReference type="ARBA" id="ARBA00022840"/>
    </source>
</evidence>
<feature type="binding site" evidence="8">
    <location>
        <position position="292"/>
    </location>
    <ligand>
        <name>L-glutamine</name>
        <dbReference type="ChEBI" id="CHEBI:58359"/>
    </ligand>
</feature>
<feature type="binding site" evidence="8">
    <location>
        <position position="47"/>
    </location>
    <ligand>
        <name>L-glutamine</name>
        <dbReference type="ChEBI" id="CHEBI:58359"/>
    </ligand>
</feature>
<dbReference type="STRING" id="1123382.SAMN02745221_01602"/>
<evidence type="ECO:0000256" key="2">
    <source>
        <dbReference type="ARBA" id="ARBA00007800"/>
    </source>
</evidence>
<keyword evidence="6 8" id="KW-0315">Glutamine amidotransferase</keyword>
<dbReference type="GO" id="GO:0004088">
    <property type="term" value="F:carbamoyl-phosphate synthase (glutamine-hydrolyzing) activity"/>
    <property type="evidence" value="ECO:0007669"/>
    <property type="project" value="UniProtKB-UniRule"/>
</dbReference>
<feature type="binding site" evidence="8">
    <location>
        <position position="294"/>
    </location>
    <ligand>
        <name>L-glutamine</name>
        <dbReference type="ChEBI" id="CHEBI:58359"/>
    </ligand>
</feature>
<evidence type="ECO:0000259" key="9">
    <source>
        <dbReference type="SMART" id="SM01097"/>
    </source>
</evidence>
<name>A0A1M5PXD4_9FIRM</name>
<dbReference type="SUPFAM" id="SSF52317">
    <property type="entry name" value="Class I glutamine amidotransferase-like"/>
    <property type="match status" value="1"/>
</dbReference>
<keyword evidence="3 8" id="KW-0436">Ligase</keyword>
<feature type="domain" description="Carbamoyl-phosphate synthase small subunit N-terminal" evidence="9">
    <location>
        <begin position="3"/>
        <end position="133"/>
    </location>
</feature>
<dbReference type="Pfam" id="PF00117">
    <property type="entry name" value="GATase"/>
    <property type="match status" value="1"/>
</dbReference>
<comment type="pathway">
    <text evidence="8">Pyrimidine metabolism; UMP biosynthesis via de novo pathway; (S)-dihydroorotate from bicarbonate: step 1/3.</text>
</comment>
<dbReference type="EMBL" id="FQWY01000027">
    <property type="protein sequence ID" value="SHH06535.1"/>
    <property type="molecule type" value="Genomic_DNA"/>
</dbReference>
<keyword evidence="8" id="KW-0665">Pyrimidine biosynthesis</keyword>
<comment type="subunit">
    <text evidence="8">Composed of two chains; the small (or glutamine) chain promotes the hydrolysis of glutamine to ammonia, which is used by the large (or ammonia) chain to synthesize carbamoyl phosphate. Tetramer of heterodimers (alpha,beta)4.</text>
</comment>
<reference evidence="11" key="1">
    <citation type="submission" date="2016-11" db="EMBL/GenBank/DDBJ databases">
        <authorList>
            <person name="Varghese N."/>
            <person name="Submissions S."/>
        </authorList>
    </citation>
    <scope>NUCLEOTIDE SEQUENCE [LARGE SCALE GENOMIC DNA]</scope>
    <source>
        <strain evidence="11">DSM 11003</strain>
    </source>
</reference>
<dbReference type="InterPro" id="IPR006274">
    <property type="entry name" value="CarbamoylP_synth_ssu"/>
</dbReference>
<dbReference type="Gene3D" id="3.50.30.20">
    <property type="entry name" value="Carbamoyl-phosphate synthase small subunit, N-terminal domain"/>
    <property type="match status" value="1"/>
</dbReference>
<evidence type="ECO:0000313" key="11">
    <source>
        <dbReference type="Proteomes" id="UP000242329"/>
    </source>
</evidence>
<keyword evidence="5 8" id="KW-0067">ATP-binding</keyword>
<proteinExistence type="inferred from homology"/>
<evidence type="ECO:0000256" key="7">
    <source>
        <dbReference type="ARBA" id="ARBA00048816"/>
    </source>
</evidence>
<dbReference type="InterPro" id="IPR002474">
    <property type="entry name" value="CarbamoylP_synth_ssu_N"/>
</dbReference>
<dbReference type="UniPathway" id="UPA00068">
    <property type="reaction ID" value="UER00171"/>
</dbReference>
<dbReference type="NCBIfam" id="NF009475">
    <property type="entry name" value="PRK12838.1"/>
    <property type="match status" value="1"/>
</dbReference>
<comment type="function">
    <text evidence="8">Small subunit of the glutamine-dependent carbamoyl phosphate synthetase (CPSase). CPSase catalyzes the formation of carbamoyl phosphate from the ammonia moiety of glutamine, carbonate, and phosphate donated by ATP, constituting the first step of 2 biosynthetic pathways, one leading to arginine and/or urea and the other to pyrimidine nucleotides. The small subunit (glutamine amidotransferase) binds and cleaves glutamine to supply the large subunit with the substrate ammonia.</text>
</comment>
<evidence type="ECO:0000313" key="10">
    <source>
        <dbReference type="EMBL" id="SHH06535.1"/>
    </source>
</evidence>
<dbReference type="GO" id="GO:0006207">
    <property type="term" value="P:'de novo' pyrimidine nucleobase biosynthetic process"/>
    <property type="evidence" value="ECO:0007669"/>
    <property type="project" value="InterPro"/>
</dbReference>
<dbReference type="CDD" id="cd01744">
    <property type="entry name" value="GATase1_CPSase"/>
    <property type="match status" value="1"/>
</dbReference>
<dbReference type="PRINTS" id="PR00096">
    <property type="entry name" value="GATASE"/>
</dbReference>
<dbReference type="PANTHER" id="PTHR43418">
    <property type="entry name" value="MULTIFUNCTIONAL TRYPTOPHAN BIOSYNTHESIS PROTEIN-RELATED"/>
    <property type="match status" value="1"/>
</dbReference>
<feature type="binding site" evidence="8">
    <location>
        <position position="254"/>
    </location>
    <ligand>
        <name>L-glutamine</name>
        <dbReference type="ChEBI" id="CHEBI:58359"/>
    </ligand>
</feature>
<dbReference type="PANTHER" id="PTHR43418:SF7">
    <property type="entry name" value="CARBAMOYL-PHOSPHATE SYNTHASE SMALL CHAIN"/>
    <property type="match status" value="1"/>
</dbReference>
<comment type="caution">
    <text evidence="8">Lacks conserved residue(s) required for the propagation of feature annotation.</text>
</comment>
<evidence type="ECO:0000256" key="8">
    <source>
        <dbReference type="HAMAP-Rule" id="MF_01209"/>
    </source>
</evidence>
<feature type="binding site" evidence="8">
    <location>
        <position position="223"/>
    </location>
    <ligand>
        <name>L-glutamine</name>
        <dbReference type="ChEBI" id="CHEBI:58359"/>
    </ligand>
</feature>
<feature type="region of interest" description="CPSase" evidence="8">
    <location>
        <begin position="1"/>
        <end position="174"/>
    </location>
</feature>
<dbReference type="GO" id="GO:0044205">
    <property type="term" value="P:'de novo' UMP biosynthetic process"/>
    <property type="evidence" value="ECO:0007669"/>
    <property type="project" value="UniProtKB-UniRule"/>
</dbReference>
<dbReference type="AlphaFoldDB" id="A0A1M5PXD4"/>
<comment type="similarity">
    <text evidence="2 8">Belongs to the CarA family.</text>
</comment>